<dbReference type="Proteomes" id="UP000194639">
    <property type="component" value="Unassembled WGS sequence"/>
</dbReference>
<dbReference type="EMBL" id="JOMO01000029">
    <property type="protein sequence ID" value="OUI80856.1"/>
    <property type="molecule type" value="Genomic_DNA"/>
</dbReference>
<keyword evidence="1" id="KW-0812">Transmembrane</keyword>
<accession>A0A252A147</accession>
<comment type="caution">
    <text evidence="2">The sequence shown here is derived from an EMBL/GenBank/DDBJ whole genome shotgun (WGS) entry which is preliminary data.</text>
</comment>
<protein>
    <submittedName>
        <fullName evidence="2">Uncharacterized protein</fullName>
    </submittedName>
</protein>
<dbReference type="AlphaFoldDB" id="A0A252A147"/>
<evidence type="ECO:0000256" key="1">
    <source>
        <dbReference type="SAM" id="Phobius"/>
    </source>
</evidence>
<sequence>MKRISYISAFPTFSYELIWVEIWEGKKINKVVKWCAHNIEYIMKLIFLIIFLFRYSKMLSVTLLGCIYIFALFEGGFFAASVRCA</sequence>
<keyword evidence="1" id="KW-0472">Membrane</keyword>
<evidence type="ECO:0000313" key="3">
    <source>
        <dbReference type="Proteomes" id="UP000194639"/>
    </source>
</evidence>
<proteinExistence type="predicted"/>
<keyword evidence="1" id="KW-1133">Transmembrane helix</keyword>
<evidence type="ECO:0000313" key="2">
    <source>
        <dbReference type="EMBL" id="OUI80856.1"/>
    </source>
</evidence>
<feature type="transmembrane region" description="Helical" evidence="1">
    <location>
        <begin position="34"/>
        <end position="53"/>
    </location>
</feature>
<feature type="transmembrane region" description="Helical" evidence="1">
    <location>
        <begin position="59"/>
        <end position="80"/>
    </location>
</feature>
<organism evidence="2 3">
    <name type="scientific">Acetobacter orientalis</name>
    <dbReference type="NCBI Taxonomy" id="146474"/>
    <lineage>
        <taxon>Bacteria</taxon>
        <taxon>Pseudomonadati</taxon>
        <taxon>Pseudomonadota</taxon>
        <taxon>Alphaproteobacteria</taxon>
        <taxon>Acetobacterales</taxon>
        <taxon>Acetobacteraceae</taxon>
        <taxon>Acetobacter</taxon>
    </lineage>
</organism>
<gene>
    <name evidence="2" type="ORF">HK12_07365</name>
</gene>
<name>A0A252A147_9PROT</name>
<reference evidence="2 3" key="1">
    <citation type="submission" date="2014-06" db="EMBL/GenBank/DDBJ databases">
        <authorList>
            <person name="Ju J."/>
            <person name="Zhang J."/>
        </authorList>
    </citation>
    <scope>NUCLEOTIDE SEQUENCE [LARGE SCALE GENOMIC DNA]</scope>
    <source>
        <strain evidence="2">DmW_045</strain>
    </source>
</reference>